<dbReference type="HOGENOM" id="CLU_006501_3_0_1"/>
<feature type="domain" description="F5/8 type C" evidence="4">
    <location>
        <begin position="442"/>
        <end position="533"/>
    </location>
</feature>
<evidence type="ECO:0000256" key="2">
    <source>
        <dbReference type="ARBA" id="ARBA00022801"/>
    </source>
</evidence>
<evidence type="ECO:0000256" key="3">
    <source>
        <dbReference type="ARBA" id="ARBA00023295"/>
    </source>
</evidence>
<reference evidence="6" key="1">
    <citation type="journal article" date="2015" name="BMC Genomics">
        <title>Genomic and transcriptomic analysis of the endophytic fungus Pestalotiopsis fici reveals its lifestyle and high potential for synthesis of natural products.</title>
        <authorList>
            <person name="Wang X."/>
            <person name="Zhang X."/>
            <person name="Liu L."/>
            <person name="Xiang M."/>
            <person name="Wang W."/>
            <person name="Sun X."/>
            <person name="Che Y."/>
            <person name="Guo L."/>
            <person name="Liu G."/>
            <person name="Guo L."/>
            <person name="Wang C."/>
            <person name="Yin W.B."/>
            <person name="Stadler M."/>
            <person name="Zhang X."/>
            <person name="Liu X."/>
        </authorList>
    </citation>
    <scope>NUCLEOTIDE SEQUENCE [LARGE SCALE GENOMIC DNA]</scope>
    <source>
        <strain evidence="6">W106-1 / CGMCC3.15140</strain>
    </source>
</reference>
<dbReference type="GeneID" id="19268000"/>
<dbReference type="eggNOG" id="KOG2024">
    <property type="taxonomic scope" value="Eukaryota"/>
</dbReference>
<evidence type="ECO:0000256" key="1">
    <source>
        <dbReference type="ARBA" id="ARBA00007401"/>
    </source>
</evidence>
<dbReference type="GO" id="GO:0016798">
    <property type="term" value="F:hydrolase activity, acting on glycosyl bonds"/>
    <property type="evidence" value="ECO:0007669"/>
    <property type="project" value="UniProtKB-KW"/>
</dbReference>
<dbReference type="EMBL" id="KI912110">
    <property type="protein sequence ID" value="ETS84962.1"/>
    <property type="molecule type" value="Genomic_DNA"/>
</dbReference>
<dbReference type="InterPro" id="IPR017853">
    <property type="entry name" value="GH"/>
</dbReference>
<evidence type="ECO:0000259" key="4">
    <source>
        <dbReference type="PROSITE" id="PS50022"/>
    </source>
</evidence>
<dbReference type="KEGG" id="pfy:PFICI_02987"/>
<dbReference type="Pfam" id="PF16355">
    <property type="entry name" value="DUF4982"/>
    <property type="match status" value="1"/>
</dbReference>
<dbReference type="InterPro" id="IPR013783">
    <property type="entry name" value="Ig-like_fold"/>
</dbReference>
<comment type="similarity">
    <text evidence="1">Belongs to the glycosyl hydrolase 2 family.</text>
</comment>
<keyword evidence="6" id="KW-1185">Reference proteome</keyword>
<keyword evidence="2" id="KW-0378">Hydrolase</keyword>
<organism evidence="5 6">
    <name type="scientific">Pestalotiopsis fici (strain W106-1 / CGMCC3.15140)</name>
    <dbReference type="NCBI Taxonomy" id="1229662"/>
    <lineage>
        <taxon>Eukaryota</taxon>
        <taxon>Fungi</taxon>
        <taxon>Dikarya</taxon>
        <taxon>Ascomycota</taxon>
        <taxon>Pezizomycotina</taxon>
        <taxon>Sordariomycetes</taxon>
        <taxon>Xylariomycetidae</taxon>
        <taxon>Amphisphaeriales</taxon>
        <taxon>Sporocadaceae</taxon>
        <taxon>Pestalotiopsis</taxon>
    </lineage>
</organism>
<proteinExistence type="inferred from homology"/>
<dbReference type="OrthoDB" id="408532at2759"/>
<dbReference type="Gene3D" id="2.60.40.10">
    <property type="entry name" value="Immunoglobulins"/>
    <property type="match status" value="2"/>
</dbReference>
<protein>
    <recommendedName>
        <fullName evidence="4">F5/8 type C domain-containing protein</fullName>
    </recommendedName>
</protein>
<dbReference type="SUPFAM" id="SSF49785">
    <property type="entry name" value="Galactose-binding domain-like"/>
    <property type="match status" value="1"/>
</dbReference>
<dbReference type="PROSITE" id="PS50022">
    <property type="entry name" value="FA58C_3"/>
    <property type="match status" value="1"/>
</dbReference>
<dbReference type="SUPFAM" id="SSF51445">
    <property type="entry name" value="(Trans)glycosidases"/>
    <property type="match status" value="1"/>
</dbReference>
<name>W3XHP2_PESFW</name>
<dbReference type="PANTHER" id="PTHR42732">
    <property type="entry name" value="BETA-GALACTOSIDASE"/>
    <property type="match status" value="1"/>
</dbReference>
<dbReference type="RefSeq" id="XP_007829759.1">
    <property type="nucleotide sequence ID" value="XM_007831568.1"/>
</dbReference>
<dbReference type="AlphaFoldDB" id="W3XHP2"/>
<dbReference type="Proteomes" id="UP000030651">
    <property type="component" value="Unassembled WGS sequence"/>
</dbReference>
<dbReference type="InterPro" id="IPR040605">
    <property type="entry name" value="Glyco_hydro2_dom5"/>
</dbReference>
<evidence type="ECO:0000313" key="6">
    <source>
        <dbReference type="Proteomes" id="UP000030651"/>
    </source>
</evidence>
<dbReference type="Gene3D" id="2.60.120.260">
    <property type="entry name" value="Galactose-binding domain-like"/>
    <property type="match status" value="1"/>
</dbReference>
<dbReference type="Gene3D" id="3.20.20.80">
    <property type="entry name" value="Glycosidases"/>
    <property type="match status" value="1"/>
</dbReference>
<dbReference type="Pfam" id="PF18565">
    <property type="entry name" value="Glyco_hydro2_C5"/>
    <property type="match status" value="1"/>
</dbReference>
<gene>
    <name evidence="5" type="ORF">PFICI_02987</name>
</gene>
<dbReference type="InterPro" id="IPR032311">
    <property type="entry name" value="DUF4982"/>
</dbReference>
<sequence length="575" mass="63718">MALRSNANLIRWMHVTPWRQDIESLDRLGLMMAMPAGDAEGDVDGHQWQERLDLMRDAIIYNKNSPSIFFYESGNHGITEQHMQDMKDIRDTYDPYGGRAAGSREMLNSSIAEYGGEMLYINKALDTPLWQMEYSRDEGIRKYWDNFTAPYHQDQSYALEWDRNQDSHAVENVVRWNEYYQQRPGRGLRCNAGGVNIIFSDSNTHYRGSQNYRTSGEVDAMRLPKDGYYAHQVMWDKWVDIERPTAHIIGHWNYNTSTVKDVYVVSTADRVELKLNGKSLGNGTQSDRFLFTFPQVQWASGEIAAYGYNATSGKSITSDRKSTTGQSASIRLFANTSPLGFRASGTDVALIDVEVVDSAGIRVPTALDTITFSLSGEAEWRGGIAVGRSDNYILSKTLPVENGVNRFSGLASASLVLQSTPFLSSNVLSLELPSNGLPSDLSRGPTPLGASYTVSRKTLTVSSVIAGSSEDTAEETYDDDETTIWRSNSSTSTAWIRYQLAASATVNAVNIKFRSFKSTHAISVSVDDTVVWSGRSTAGLGYWTAEFNATEGSTVQINSLSGALEITEAELYGPI</sequence>
<evidence type="ECO:0000313" key="5">
    <source>
        <dbReference type="EMBL" id="ETS84962.1"/>
    </source>
</evidence>
<dbReference type="PANTHER" id="PTHR42732:SF1">
    <property type="entry name" value="BETA-MANNOSIDASE"/>
    <property type="match status" value="1"/>
</dbReference>
<dbReference type="STRING" id="1229662.W3XHP2"/>
<keyword evidence="3" id="KW-0326">Glycosidase</keyword>
<dbReference type="InterPro" id="IPR008979">
    <property type="entry name" value="Galactose-bd-like_sf"/>
</dbReference>
<dbReference type="InterPro" id="IPR051913">
    <property type="entry name" value="GH2_Domain-Containing"/>
</dbReference>
<accession>W3XHP2</accession>
<dbReference type="InParanoid" id="W3XHP2"/>
<dbReference type="InterPro" id="IPR000421">
    <property type="entry name" value="FA58C"/>
</dbReference>